<dbReference type="STRING" id="599839.J4HS08"/>
<name>J4HS08_9APHY</name>
<dbReference type="GeneID" id="24093593"/>
<dbReference type="AlphaFoldDB" id="J4HS08"/>
<dbReference type="EMBL" id="HE796896">
    <property type="protein sequence ID" value="CCL98682.1"/>
    <property type="molecule type" value="Genomic_DNA"/>
</dbReference>
<accession>J4HS08</accession>
<dbReference type="OrthoDB" id="6359816at2759"/>
<protein>
    <submittedName>
        <fullName evidence="1">Uncharacterized protein</fullName>
    </submittedName>
</protein>
<organism evidence="1 2">
    <name type="scientific">Fibroporia radiculosa</name>
    <dbReference type="NCBI Taxonomy" id="599839"/>
    <lineage>
        <taxon>Eukaryota</taxon>
        <taxon>Fungi</taxon>
        <taxon>Dikarya</taxon>
        <taxon>Basidiomycota</taxon>
        <taxon>Agaricomycotina</taxon>
        <taxon>Agaricomycetes</taxon>
        <taxon>Polyporales</taxon>
        <taxon>Fibroporiaceae</taxon>
        <taxon>Fibroporia</taxon>
    </lineage>
</organism>
<dbReference type="Proteomes" id="UP000006352">
    <property type="component" value="Unassembled WGS sequence"/>
</dbReference>
<evidence type="ECO:0000313" key="2">
    <source>
        <dbReference type="Proteomes" id="UP000006352"/>
    </source>
</evidence>
<keyword evidence="2" id="KW-1185">Reference proteome</keyword>
<evidence type="ECO:0000313" key="1">
    <source>
        <dbReference type="EMBL" id="CCL98682.1"/>
    </source>
</evidence>
<dbReference type="InParanoid" id="J4HS08"/>
<reference evidence="1 2" key="1">
    <citation type="journal article" date="2012" name="Appl. Environ. Microbiol.">
        <title>Short-read sequencing for genomic analysis of the brown rot fungus Fibroporia radiculosa.</title>
        <authorList>
            <person name="Tang J.D."/>
            <person name="Perkins A.D."/>
            <person name="Sonstegard T.S."/>
            <person name="Schroeder S.G."/>
            <person name="Burgess S.C."/>
            <person name="Diehl S.V."/>
        </authorList>
    </citation>
    <scope>NUCLEOTIDE SEQUENCE [LARGE SCALE GENOMIC DNA]</scope>
    <source>
        <strain evidence="1 2">TFFH 294</strain>
    </source>
</reference>
<gene>
    <name evidence="1" type="ORF">FIBRA_00684</name>
</gene>
<sequence>MRAARKYDMEAVQRHLADELVKFAEQEPLRVFAVAFDLELYEICRKAAKLSLRKAICQSERVPLELGSLPSPVFYQLMRYRTRCTEAAQEVLTNLRWVLTQILGRKGNKIVTRLRHDYVQVSYEWPALWIWFRCTSCLPHCDKLVPFSGAAEHTPRMWWKEYVDRVWYALEGRPVGSVSGEMNIFEPSIRRAVTCTVCAPDAYKDLKEFSEQLASRIDKAVSMVGQPVNVYSSK</sequence>
<dbReference type="HOGENOM" id="CLU_052397_0_1_1"/>
<dbReference type="RefSeq" id="XP_012177965.1">
    <property type="nucleotide sequence ID" value="XM_012322575.1"/>
</dbReference>
<proteinExistence type="predicted"/>